<organism evidence="2 3">
    <name type="scientific">Anas platyrhynchos</name>
    <name type="common">Mallard</name>
    <name type="synonym">Anas boschas</name>
    <dbReference type="NCBI Taxonomy" id="8839"/>
    <lineage>
        <taxon>Eukaryota</taxon>
        <taxon>Metazoa</taxon>
        <taxon>Chordata</taxon>
        <taxon>Craniata</taxon>
        <taxon>Vertebrata</taxon>
        <taxon>Euteleostomi</taxon>
        <taxon>Archelosauria</taxon>
        <taxon>Archosauria</taxon>
        <taxon>Dinosauria</taxon>
        <taxon>Saurischia</taxon>
        <taxon>Theropoda</taxon>
        <taxon>Coelurosauria</taxon>
        <taxon>Aves</taxon>
        <taxon>Neognathae</taxon>
        <taxon>Galloanserae</taxon>
        <taxon>Anseriformes</taxon>
        <taxon>Anatidae</taxon>
        <taxon>Anatinae</taxon>
        <taxon>Anas</taxon>
    </lineage>
</organism>
<evidence type="ECO:0000313" key="3">
    <source>
        <dbReference type="Proteomes" id="UP000296049"/>
    </source>
</evidence>
<dbReference type="Proteomes" id="UP000296049">
    <property type="component" value="Unassembled WGS sequence"/>
</dbReference>
<feature type="compositionally biased region" description="Pro residues" evidence="1">
    <location>
        <begin position="209"/>
        <end position="218"/>
    </location>
</feature>
<gene>
    <name evidence="2" type="ORF">Anapl_03387</name>
</gene>
<reference evidence="3" key="1">
    <citation type="journal article" date="2013" name="Nat. Genet.">
        <title>The duck genome and transcriptome provide insight into an avian influenza virus reservoir species.</title>
        <authorList>
            <person name="Huang Y."/>
            <person name="Li Y."/>
            <person name="Burt D.W."/>
            <person name="Chen H."/>
            <person name="Zhang Y."/>
            <person name="Qian W."/>
            <person name="Kim H."/>
            <person name="Gan S."/>
            <person name="Zhao Y."/>
            <person name="Li J."/>
            <person name="Yi K."/>
            <person name="Feng H."/>
            <person name="Zhu P."/>
            <person name="Li B."/>
            <person name="Liu Q."/>
            <person name="Fairley S."/>
            <person name="Magor K.E."/>
            <person name="Du Z."/>
            <person name="Hu X."/>
            <person name="Goodman L."/>
            <person name="Tafer H."/>
            <person name="Vignal A."/>
            <person name="Lee T."/>
            <person name="Kim K.W."/>
            <person name="Sheng Z."/>
            <person name="An Y."/>
            <person name="Searle S."/>
            <person name="Herrero J."/>
            <person name="Groenen M.A."/>
            <person name="Crooijmans R.P."/>
            <person name="Faraut T."/>
            <person name="Cai Q."/>
            <person name="Webster R.G."/>
            <person name="Aldridge J.R."/>
            <person name="Warren W.C."/>
            <person name="Bartschat S."/>
            <person name="Kehr S."/>
            <person name="Marz M."/>
            <person name="Stadler P.F."/>
            <person name="Smith J."/>
            <person name="Kraus R.H."/>
            <person name="Zhao Y."/>
            <person name="Ren L."/>
            <person name="Fei J."/>
            <person name="Morisson M."/>
            <person name="Kaiser P."/>
            <person name="Griffin D.K."/>
            <person name="Rao M."/>
            <person name="Pitel F."/>
            <person name="Wang J."/>
            <person name="Li N."/>
        </authorList>
    </citation>
    <scope>NUCLEOTIDE SEQUENCE [LARGE SCALE GENOMIC DNA]</scope>
</reference>
<feature type="compositionally biased region" description="Polar residues" evidence="1">
    <location>
        <begin position="143"/>
        <end position="152"/>
    </location>
</feature>
<name>R0LI41_ANAPL</name>
<dbReference type="AlphaFoldDB" id="R0LI41"/>
<sequence length="300" mass="30649">MQPKGLYQHEMLSKALLTQLSGVCLSGNCGTSEACAESTHTSLCPASELSSRLWMPTSSSDSAVGTGPRSGNASELDWRTKSSKSTNCRGAPPLARPPAPHEIGPLPSVPEQSLPSCLEALPPSTPSSASTTQGSSTAGGTMEATSPLGSRSGSRHRPGTLPAGRPRALPRFARTRQRAALESSGAAGACATHQTRPAGTGGGRGEAAAPPPGPPRLRPPQEAGRPGRQLARSREREQEALGPGLEQKAREHLLFAGVERGEDPLATATLPGLRGPASPAAGGVRRALGAAETAAHDNKA</sequence>
<evidence type="ECO:0000256" key="1">
    <source>
        <dbReference type="SAM" id="MobiDB-lite"/>
    </source>
</evidence>
<feature type="region of interest" description="Disordered" evidence="1">
    <location>
        <begin position="48"/>
        <end position="248"/>
    </location>
</feature>
<accession>R0LI41</accession>
<protein>
    <submittedName>
        <fullName evidence="2">Uncharacterized protein</fullName>
    </submittedName>
</protein>
<dbReference type="EMBL" id="KB743246">
    <property type="protein sequence ID" value="EOB00043.1"/>
    <property type="molecule type" value="Genomic_DNA"/>
</dbReference>
<feature type="compositionally biased region" description="Polar residues" evidence="1">
    <location>
        <begin position="48"/>
        <end position="73"/>
    </location>
</feature>
<feature type="compositionally biased region" description="Low complexity" evidence="1">
    <location>
        <begin position="120"/>
        <end position="141"/>
    </location>
</feature>
<proteinExistence type="predicted"/>
<evidence type="ECO:0000313" key="2">
    <source>
        <dbReference type="EMBL" id="EOB00043.1"/>
    </source>
</evidence>
<feature type="compositionally biased region" description="Low complexity" evidence="1">
    <location>
        <begin position="280"/>
        <end position="291"/>
    </location>
</feature>
<feature type="region of interest" description="Disordered" evidence="1">
    <location>
        <begin position="266"/>
        <end position="300"/>
    </location>
</feature>
<keyword evidence="3" id="KW-1185">Reference proteome</keyword>